<proteinExistence type="predicted"/>
<keyword evidence="4" id="KW-1185">Reference proteome</keyword>
<gene>
    <name evidence="3" type="ORF">JL107_02125</name>
</gene>
<dbReference type="Pfam" id="PF00294">
    <property type="entry name" value="PfkB"/>
    <property type="match status" value="1"/>
</dbReference>
<name>A0A938YL21_9ACTN</name>
<evidence type="ECO:0000259" key="2">
    <source>
        <dbReference type="Pfam" id="PF00294"/>
    </source>
</evidence>
<feature type="compositionally biased region" description="Basic and acidic residues" evidence="1">
    <location>
        <begin position="397"/>
        <end position="418"/>
    </location>
</feature>
<comment type="caution">
    <text evidence="3">The sequence shown here is derived from an EMBL/GenBank/DDBJ whole genome shotgun (WGS) entry which is preliminary data.</text>
</comment>
<dbReference type="AlphaFoldDB" id="A0A938YL21"/>
<accession>A0A938YL21</accession>
<dbReference type="InterPro" id="IPR011611">
    <property type="entry name" value="PfkB_dom"/>
</dbReference>
<evidence type="ECO:0000256" key="1">
    <source>
        <dbReference type="SAM" id="MobiDB-lite"/>
    </source>
</evidence>
<protein>
    <recommendedName>
        <fullName evidence="2">Carbohydrate kinase PfkB domain-containing protein</fullName>
    </recommendedName>
</protein>
<dbReference type="InterPro" id="IPR029056">
    <property type="entry name" value="Ribokinase-like"/>
</dbReference>
<organism evidence="3 4">
    <name type="scientific">Nakamurella flavida</name>
    <dbReference type="NCBI Taxonomy" id="363630"/>
    <lineage>
        <taxon>Bacteria</taxon>
        <taxon>Bacillati</taxon>
        <taxon>Actinomycetota</taxon>
        <taxon>Actinomycetes</taxon>
        <taxon>Nakamurellales</taxon>
        <taxon>Nakamurellaceae</taxon>
        <taxon>Nakamurella</taxon>
    </lineage>
</organism>
<reference evidence="3" key="1">
    <citation type="submission" date="2021-01" db="EMBL/GenBank/DDBJ databases">
        <title>KCTC 19127 draft genome.</title>
        <authorList>
            <person name="An D."/>
        </authorList>
    </citation>
    <scope>NUCLEOTIDE SEQUENCE</scope>
    <source>
        <strain evidence="3">KCTC 19127</strain>
    </source>
</reference>
<feature type="domain" description="Carbohydrate kinase PfkB" evidence="2">
    <location>
        <begin position="100"/>
        <end position="374"/>
    </location>
</feature>
<sequence>MGVLASEGGRDPRKLRTAPDLGNIVRKPLRPAGDCAQILAQRLSRWLWFADRFRNPTQPSVGRAARSRRVLTCAVGWNVPERTASHRPDSSVAAARPVGVFVGLATLDVIHYLPVAPGANEKVTATDSSIAAGGPAANAAVTFAGLGGDAVLITAIGRHPVGDLIRADLDRYGVRVVDLSAEVDSEPALSAITVSGNGDRSVVSMDATGFDLAEIPDLAPWIGPADILLIDGHHPALADVAARTANRLGVPVVIDAGRWKPQMATLVPQAGTVICSGDFRVPGSHDVRESAARLVADGNRIVITTQGAEAVLWWEGGRHGEIVPPRIAAVDTLGAGDVFHGAYCFFATQEDTCLTDRLGGAASVAAVRCARRGARAWLSDLPHRSPRPSPGTASPPDHPDPIPRPHLDDAGRPDKREPAPAPRPPSATIAAVLPQRTMP</sequence>
<dbReference type="EMBL" id="JAERWL010000002">
    <property type="protein sequence ID" value="MBM9475234.1"/>
    <property type="molecule type" value="Genomic_DNA"/>
</dbReference>
<dbReference type="SUPFAM" id="SSF53613">
    <property type="entry name" value="Ribokinase-like"/>
    <property type="match status" value="1"/>
</dbReference>
<dbReference type="Gene3D" id="3.40.1190.20">
    <property type="match status" value="1"/>
</dbReference>
<feature type="region of interest" description="Disordered" evidence="1">
    <location>
        <begin position="380"/>
        <end position="439"/>
    </location>
</feature>
<evidence type="ECO:0000313" key="3">
    <source>
        <dbReference type="EMBL" id="MBM9475234.1"/>
    </source>
</evidence>
<dbReference type="PANTHER" id="PTHR42774:SF3">
    <property type="entry name" value="KETOHEXOKINASE"/>
    <property type="match status" value="1"/>
</dbReference>
<dbReference type="Proteomes" id="UP000663801">
    <property type="component" value="Unassembled WGS sequence"/>
</dbReference>
<evidence type="ECO:0000313" key="4">
    <source>
        <dbReference type="Proteomes" id="UP000663801"/>
    </source>
</evidence>
<dbReference type="InterPro" id="IPR052562">
    <property type="entry name" value="Ketohexokinase-related"/>
</dbReference>
<dbReference type="PANTHER" id="PTHR42774">
    <property type="entry name" value="PHOSPHOTRANSFERASE SYSTEM TRANSPORT PROTEIN"/>
    <property type="match status" value="1"/>
</dbReference>